<name>A0AAD8TF30_LOLMU</name>
<evidence type="ECO:0000256" key="1">
    <source>
        <dbReference type="SAM" id="MobiDB-lite"/>
    </source>
</evidence>
<dbReference type="InterPro" id="IPR036397">
    <property type="entry name" value="RNaseH_sf"/>
</dbReference>
<feature type="compositionally biased region" description="Basic residues" evidence="1">
    <location>
        <begin position="161"/>
        <end position="173"/>
    </location>
</feature>
<dbReference type="GO" id="GO:0015074">
    <property type="term" value="P:DNA integration"/>
    <property type="evidence" value="ECO:0007669"/>
    <property type="project" value="InterPro"/>
</dbReference>
<dbReference type="PANTHER" id="PTHR37984:SF5">
    <property type="entry name" value="PROTEIN NYNRIN-LIKE"/>
    <property type="match status" value="1"/>
</dbReference>
<evidence type="ECO:0000313" key="3">
    <source>
        <dbReference type="EMBL" id="KAK1680624.1"/>
    </source>
</evidence>
<sequence length="291" mass="32063">MEFSSSCFIDTKASGKLAKIFSDTSFESPTDSVITRPTPTKRDDFNFIDNSAIGKVFTNLYDGVEVLPIKKLDGSTAVTFLKEIIVRYGYPHSIITDNGSNFAEGIFKRYCGEMGIRMDLSSVAHPETNGQVEKANGKSKRRLEEDQPDQHEAAGTPSRFPRPRAPHPSRPSRVRVLDEDALVDSRSRRRRGQAGRLVLRRRFSSTSARRTQLVEADLVVPGKHEGEAISAQHARPTPSSREASAPSPPLDEAKEPRQRLAATATESALPPLPEFPPSFVMGSTRAAMDAR</sequence>
<dbReference type="Gene3D" id="3.30.420.10">
    <property type="entry name" value="Ribonuclease H-like superfamily/Ribonuclease H"/>
    <property type="match status" value="1"/>
</dbReference>
<feature type="domain" description="Integrase catalytic" evidence="2">
    <location>
        <begin position="33"/>
        <end position="143"/>
    </location>
</feature>
<keyword evidence="4" id="KW-1185">Reference proteome</keyword>
<gene>
    <name evidence="3" type="ORF">QYE76_041472</name>
</gene>
<dbReference type="AlphaFoldDB" id="A0AAD8TF30"/>
<dbReference type="PANTHER" id="PTHR37984">
    <property type="entry name" value="PROTEIN CBG26694"/>
    <property type="match status" value="1"/>
</dbReference>
<accession>A0AAD8TF30</accession>
<dbReference type="SUPFAM" id="SSF53098">
    <property type="entry name" value="Ribonuclease H-like"/>
    <property type="match status" value="1"/>
</dbReference>
<dbReference type="GO" id="GO:0003676">
    <property type="term" value="F:nucleic acid binding"/>
    <property type="evidence" value="ECO:0007669"/>
    <property type="project" value="InterPro"/>
</dbReference>
<dbReference type="Proteomes" id="UP001231189">
    <property type="component" value="Unassembled WGS sequence"/>
</dbReference>
<proteinExistence type="predicted"/>
<feature type="compositionally biased region" description="Low complexity" evidence="1">
    <location>
        <begin position="234"/>
        <end position="245"/>
    </location>
</feature>
<dbReference type="PROSITE" id="PS50994">
    <property type="entry name" value="INTEGRASE"/>
    <property type="match status" value="1"/>
</dbReference>
<dbReference type="EMBL" id="JAUUTY010000002">
    <property type="protein sequence ID" value="KAK1680624.1"/>
    <property type="molecule type" value="Genomic_DNA"/>
</dbReference>
<protein>
    <recommendedName>
        <fullName evidence="2">Integrase catalytic domain-containing protein</fullName>
    </recommendedName>
</protein>
<feature type="compositionally biased region" description="Basic and acidic residues" evidence="1">
    <location>
        <begin position="142"/>
        <end position="152"/>
    </location>
</feature>
<dbReference type="InterPro" id="IPR050951">
    <property type="entry name" value="Retrovirus_Pol_polyprotein"/>
</dbReference>
<dbReference type="InterPro" id="IPR012337">
    <property type="entry name" value="RNaseH-like_sf"/>
</dbReference>
<evidence type="ECO:0000313" key="4">
    <source>
        <dbReference type="Proteomes" id="UP001231189"/>
    </source>
</evidence>
<feature type="region of interest" description="Disordered" evidence="1">
    <location>
        <begin position="228"/>
        <end position="291"/>
    </location>
</feature>
<evidence type="ECO:0000259" key="2">
    <source>
        <dbReference type="PROSITE" id="PS50994"/>
    </source>
</evidence>
<comment type="caution">
    <text evidence="3">The sequence shown here is derived from an EMBL/GenBank/DDBJ whole genome shotgun (WGS) entry which is preliminary data.</text>
</comment>
<dbReference type="InterPro" id="IPR001584">
    <property type="entry name" value="Integrase_cat-core"/>
</dbReference>
<organism evidence="3 4">
    <name type="scientific">Lolium multiflorum</name>
    <name type="common">Italian ryegrass</name>
    <name type="synonym">Lolium perenne subsp. multiflorum</name>
    <dbReference type="NCBI Taxonomy" id="4521"/>
    <lineage>
        <taxon>Eukaryota</taxon>
        <taxon>Viridiplantae</taxon>
        <taxon>Streptophyta</taxon>
        <taxon>Embryophyta</taxon>
        <taxon>Tracheophyta</taxon>
        <taxon>Spermatophyta</taxon>
        <taxon>Magnoliopsida</taxon>
        <taxon>Liliopsida</taxon>
        <taxon>Poales</taxon>
        <taxon>Poaceae</taxon>
        <taxon>BOP clade</taxon>
        <taxon>Pooideae</taxon>
        <taxon>Poodae</taxon>
        <taxon>Poeae</taxon>
        <taxon>Poeae Chloroplast Group 2 (Poeae type)</taxon>
        <taxon>Loliodinae</taxon>
        <taxon>Loliinae</taxon>
        <taxon>Lolium</taxon>
    </lineage>
</organism>
<feature type="region of interest" description="Disordered" evidence="1">
    <location>
        <begin position="124"/>
        <end position="179"/>
    </location>
</feature>
<reference evidence="3" key="1">
    <citation type="submission" date="2023-07" db="EMBL/GenBank/DDBJ databases">
        <title>A chromosome-level genome assembly of Lolium multiflorum.</title>
        <authorList>
            <person name="Chen Y."/>
            <person name="Copetti D."/>
            <person name="Kolliker R."/>
            <person name="Studer B."/>
        </authorList>
    </citation>
    <scope>NUCLEOTIDE SEQUENCE</scope>
    <source>
        <strain evidence="3">02402/16</strain>
        <tissue evidence="3">Leaf</tissue>
    </source>
</reference>